<accession>A0A5S6QXV3</accession>
<name>A0A5S6QXV3_TRIMR</name>
<proteinExistence type="predicted"/>
<dbReference type="Proteomes" id="UP000046395">
    <property type="component" value="Unassembled WGS sequence"/>
</dbReference>
<reference evidence="2" key="1">
    <citation type="submission" date="2019-12" db="UniProtKB">
        <authorList>
            <consortium name="WormBaseParasite"/>
        </authorList>
    </citation>
    <scope>IDENTIFICATION</scope>
</reference>
<sequence>MGDRFSRHTVNRLYLPTNNGRYDLAAGVGASPPCGERDASPVYDDSSEMAKSKHRWTISSVTLPAATFADWSLGGRTPTVARSRDPDAAWPEIFVRPDPAANVTGFQNGQTHERG</sequence>
<evidence type="ECO:0000313" key="2">
    <source>
        <dbReference type="WBParaSite" id="TMUE_3000012085.1"/>
    </source>
</evidence>
<organism evidence="1 2">
    <name type="scientific">Trichuris muris</name>
    <name type="common">Mouse whipworm</name>
    <dbReference type="NCBI Taxonomy" id="70415"/>
    <lineage>
        <taxon>Eukaryota</taxon>
        <taxon>Metazoa</taxon>
        <taxon>Ecdysozoa</taxon>
        <taxon>Nematoda</taxon>
        <taxon>Enoplea</taxon>
        <taxon>Dorylaimia</taxon>
        <taxon>Trichinellida</taxon>
        <taxon>Trichuridae</taxon>
        <taxon>Trichuris</taxon>
    </lineage>
</organism>
<evidence type="ECO:0000313" key="1">
    <source>
        <dbReference type="Proteomes" id="UP000046395"/>
    </source>
</evidence>
<dbReference type="AlphaFoldDB" id="A0A5S6QXV3"/>
<protein>
    <submittedName>
        <fullName evidence="2">Uncharacterized protein</fullName>
    </submittedName>
</protein>
<keyword evidence="1" id="KW-1185">Reference proteome</keyword>
<dbReference type="WBParaSite" id="TMUE_3000012085.1">
    <property type="protein sequence ID" value="TMUE_3000012085.1"/>
    <property type="gene ID" value="WBGene00301465"/>
</dbReference>